<evidence type="ECO:0000256" key="1">
    <source>
        <dbReference type="SAM" id="Phobius"/>
    </source>
</evidence>
<accession>A0ABV0MWI8</accession>
<gene>
    <name evidence="2" type="ORF">GOODEAATRI_030776</name>
</gene>
<name>A0ABV0MWI8_9TELE</name>
<feature type="transmembrane region" description="Helical" evidence="1">
    <location>
        <begin position="49"/>
        <end position="66"/>
    </location>
</feature>
<sequence>MAFRSDCHIRPEYHRVPDEPGRFHQHEPCCWLGYSLQSGSVPAHIHRKLHYIINFIIFTLIFIGVFNSNGF</sequence>
<reference evidence="2 3" key="1">
    <citation type="submission" date="2021-06" db="EMBL/GenBank/DDBJ databases">
        <authorList>
            <person name="Palmer J.M."/>
        </authorList>
    </citation>
    <scope>NUCLEOTIDE SEQUENCE [LARGE SCALE GENOMIC DNA]</scope>
    <source>
        <strain evidence="2 3">GA_2019</strain>
        <tissue evidence="2">Muscle</tissue>
    </source>
</reference>
<proteinExistence type="predicted"/>
<evidence type="ECO:0000313" key="2">
    <source>
        <dbReference type="EMBL" id="MEQ2163502.1"/>
    </source>
</evidence>
<protein>
    <submittedName>
        <fullName evidence="2">Uncharacterized protein</fullName>
    </submittedName>
</protein>
<keyword evidence="1" id="KW-0472">Membrane</keyword>
<keyword evidence="1" id="KW-1133">Transmembrane helix</keyword>
<organism evidence="2 3">
    <name type="scientific">Goodea atripinnis</name>
    <dbReference type="NCBI Taxonomy" id="208336"/>
    <lineage>
        <taxon>Eukaryota</taxon>
        <taxon>Metazoa</taxon>
        <taxon>Chordata</taxon>
        <taxon>Craniata</taxon>
        <taxon>Vertebrata</taxon>
        <taxon>Euteleostomi</taxon>
        <taxon>Actinopterygii</taxon>
        <taxon>Neopterygii</taxon>
        <taxon>Teleostei</taxon>
        <taxon>Neoteleostei</taxon>
        <taxon>Acanthomorphata</taxon>
        <taxon>Ovalentaria</taxon>
        <taxon>Atherinomorphae</taxon>
        <taxon>Cyprinodontiformes</taxon>
        <taxon>Goodeidae</taxon>
        <taxon>Goodea</taxon>
    </lineage>
</organism>
<comment type="caution">
    <text evidence="2">The sequence shown here is derived from an EMBL/GenBank/DDBJ whole genome shotgun (WGS) entry which is preliminary data.</text>
</comment>
<evidence type="ECO:0000313" key="3">
    <source>
        <dbReference type="Proteomes" id="UP001476798"/>
    </source>
</evidence>
<keyword evidence="1" id="KW-0812">Transmembrane</keyword>
<dbReference type="Proteomes" id="UP001476798">
    <property type="component" value="Unassembled WGS sequence"/>
</dbReference>
<keyword evidence="3" id="KW-1185">Reference proteome</keyword>
<dbReference type="EMBL" id="JAHRIO010014974">
    <property type="protein sequence ID" value="MEQ2163502.1"/>
    <property type="molecule type" value="Genomic_DNA"/>
</dbReference>